<feature type="compositionally biased region" description="Polar residues" evidence="1">
    <location>
        <begin position="64"/>
        <end position="75"/>
    </location>
</feature>
<proteinExistence type="predicted"/>
<organism evidence="3 4">
    <name type="scientific">Sphaerulina musiva (strain SO2202)</name>
    <name type="common">Poplar stem canker fungus</name>
    <name type="synonym">Septoria musiva</name>
    <dbReference type="NCBI Taxonomy" id="692275"/>
    <lineage>
        <taxon>Eukaryota</taxon>
        <taxon>Fungi</taxon>
        <taxon>Dikarya</taxon>
        <taxon>Ascomycota</taxon>
        <taxon>Pezizomycotina</taxon>
        <taxon>Dothideomycetes</taxon>
        <taxon>Dothideomycetidae</taxon>
        <taxon>Mycosphaerellales</taxon>
        <taxon>Mycosphaerellaceae</taxon>
        <taxon>Sphaerulina</taxon>
    </lineage>
</organism>
<keyword evidence="2" id="KW-0812">Transmembrane</keyword>
<evidence type="ECO:0000313" key="3">
    <source>
        <dbReference type="EMBL" id="EMF09149.1"/>
    </source>
</evidence>
<evidence type="ECO:0000313" key="4">
    <source>
        <dbReference type="Proteomes" id="UP000016931"/>
    </source>
</evidence>
<protein>
    <recommendedName>
        <fullName evidence="5">DUF1772-domain-containing protein</fullName>
    </recommendedName>
</protein>
<feature type="compositionally biased region" description="Low complexity" evidence="1">
    <location>
        <begin position="45"/>
        <end position="63"/>
    </location>
</feature>
<keyword evidence="4" id="KW-1185">Reference proteome</keyword>
<sequence length="223" mass="23773">MTSSHPNLGLYLQPLACTSTILLGLHGLSTSIFFVPALLRPVTSVSSNGPPSSSSGTKTPTLSVPQTPMESGRLTPQTSHRAFDFALHLGSSGTYKAVACQFARLHSLSTAYNVPLETIAVASYGMLAYRARGTVMGKSWAAAGAVLVGVDILKAWFMAPLALKVLRVAGDAEPVEPYEDAPIDREAEKRNTVQFLRKWNMLNLGSSLVLLGTAALAWGVETW</sequence>
<dbReference type="Proteomes" id="UP000016931">
    <property type="component" value="Unassembled WGS sequence"/>
</dbReference>
<evidence type="ECO:0008006" key="5">
    <source>
        <dbReference type="Google" id="ProtNLM"/>
    </source>
</evidence>
<accession>M3AUH0</accession>
<dbReference type="HOGENOM" id="CLU_1224740_0_0_1"/>
<dbReference type="eggNOG" id="ENOG502T6JV">
    <property type="taxonomic scope" value="Eukaryota"/>
</dbReference>
<dbReference type="AlphaFoldDB" id="M3AUH0"/>
<evidence type="ECO:0000256" key="2">
    <source>
        <dbReference type="SAM" id="Phobius"/>
    </source>
</evidence>
<dbReference type="RefSeq" id="XP_016757270.1">
    <property type="nucleotide sequence ID" value="XM_016909264.1"/>
</dbReference>
<evidence type="ECO:0000256" key="1">
    <source>
        <dbReference type="SAM" id="MobiDB-lite"/>
    </source>
</evidence>
<name>M3AUH0_SPHMS</name>
<keyword evidence="2" id="KW-1133">Transmembrane helix</keyword>
<feature type="region of interest" description="Disordered" evidence="1">
    <location>
        <begin position="45"/>
        <end position="75"/>
    </location>
</feature>
<keyword evidence="2" id="KW-0472">Membrane</keyword>
<feature type="transmembrane region" description="Helical" evidence="2">
    <location>
        <begin position="199"/>
        <end position="220"/>
    </location>
</feature>
<reference evidence="3 4" key="1">
    <citation type="journal article" date="2012" name="PLoS Pathog.">
        <title>Diverse lifestyles and strategies of plant pathogenesis encoded in the genomes of eighteen Dothideomycetes fungi.</title>
        <authorList>
            <person name="Ohm R.A."/>
            <person name="Feau N."/>
            <person name="Henrissat B."/>
            <person name="Schoch C.L."/>
            <person name="Horwitz B.A."/>
            <person name="Barry K.W."/>
            <person name="Condon B.J."/>
            <person name="Copeland A.C."/>
            <person name="Dhillon B."/>
            <person name="Glaser F."/>
            <person name="Hesse C.N."/>
            <person name="Kosti I."/>
            <person name="LaButti K."/>
            <person name="Lindquist E.A."/>
            <person name="Lucas S."/>
            <person name="Salamov A.A."/>
            <person name="Bradshaw R.E."/>
            <person name="Ciuffetti L."/>
            <person name="Hamelin R.C."/>
            <person name="Kema G.H.J."/>
            <person name="Lawrence C."/>
            <person name="Scott J.A."/>
            <person name="Spatafora J.W."/>
            <person name="Turgeon B.G."/>
            <person name="de Wit P.J.G.M."/>
            <person name="Zhong S."/>
            <person name="Goodwin S.B."/>
            <person name="Grigoriev I.V."/>
        </authorList>
    </citation>
    <scope>NUCLEOTIDE SEQUENCE [LARGE SCALE GENOMIC DNA]</scope>
    <source>
        <strain evidence="3 4">SO2202</strain>
    </source>
</reference>
<feature type="transmembrane region" description="Helical" evidence="2">
    <location>
        <begin position="20"/>
        <end position="39"/>
    </location>
</feature>
<dbReference type="GeneID" id="27906401"/>
<dbReference type="OMA" id="WRKWASA"/>
<dbReference type="EMBL" id="KB456270">
    <property type="protein sequence ID" value="EMF09149.1"/>
    <property type="molecule type" value="Genomic_DNA"/>
</dbReference>
<gene>
    <name evidence="3" type="ORF">SEPMUDRAFT_53430</name>
</gene>